<dbReference type="GO" id="GO:0005737">
    <property type="term" value="C:cytoplasm"/>
    <property type="evidence" value="ECO:0007669"/>
    <property type="project" value="InterPro"/>
</dbReference>
<dbReference type="PANTHER" id="PTHR23090">
    <property type="entry name" value="NH 3 /GLUTAMINE-DEPENDENT NAD + SYNTHETASE"/>
    <property type="match status" value="1"/>
</dbReference>
<dbReference type="GO" id="GO:0003952">
    <property type="term" value="F:NAD+ synthase (glutamine-hydrolyzing) activity"/>
    <property type="evidence" value="ECO:0007669"/>
    <property type="project" value="InterPro"/>
</dbReference>
<evidence type="ECO:0000256" key="1">
    <source>
        <dbReference type="ARBA" id="ARBA00004790"/>
    </source>
</evidence>
<evidence type="ECO:0000313" key="7">
    <source>
        <dbReference type="EMBL" id="KKL49819.1"/>
    </source>
</evidence>
<keyword evidence="5" id="KW-0520">NAD</keyword>
<protein>
    <recommendedName>
        <fullName evidence="6">NAD/GMP synthase domain-containing protein</fullName>
    </recommendedName>
</protein>
<dbReference type="InterPro" id="IPR014729">
    <property type="entry name" value="Rossmann-like_a/b/a_fold"/>
</dbReference>
<keyword evidence="4" id="KW-0067">ATP-binding</keyword>
<proteinExistence type="predicted"/>
<dbReference type="AlphaFoldDB" id="A0A0F9CL13"/>
<dbReference type="GO" id="GO:0004359">
    <property type="term" value="F:glutaminase activity"/>
    <property type="evidence" value="ECO:0007669"/>
    <property type="project" value="InterPro"/>
</dbReference>
<name>A0A0F9CL13_9ZZZZ</name>
<dbReference type="CDD" id="cd00553">
    <property type="entry name" value="NAD_synthase"/>
    <property type="match status" value="1"/>
</dbReference>
<organism evidence="7">
    <name type="scientific">marine sediment metagenome</name>
    <dbReference type="NCBI Taxonomy" id="412755"/>
    <lineage>
        <taxon>unclassified sequences</taxon>
        <taxon>metagenomes</taxon>
        <taxon>ecological metagenomes</taxon>
    </lineage>
</organism>
<dbReference type="UniPathway" id="UPA00253"/>
<accession>A0A0F9CL13</accession>
<gene>
    <name evidence="7" type="ORF">LCGC14_2311690</name>
</gene>
<sequence>MYEFYNNYEKIFENIVGSACSYVASSKVKTLVIGMSGGIDSALTAALAQEVVKRLDNKVLLKGRIINIWSNNTEMQRAVNAARSFCHSHQHHDLASTYSVIVKKIINSKDDSMRMRIRRGNIKARLRMIELYDLANELDGMVLSTDNYTEYLLGFWTLHGDVGDFGMIQNLWKTEVYGLAEYLVKKFNLSGRPQQADSLQKCIEAVPTDGLGITDSDFDQLLPDYDKNMSPKEVYREVDKTLRLRLSAAHDHDRIIKRHRATEFKRTNPFNIPRNYIIG</sequence>
<comment type="caution">
    <text evidence="7">The sequence shown here is derived from an EMBL/GenBank/DDBJ whole genome shotgun (WGS) entry which is preliminary data.</text>
</comment>
<evidence type="ECO:0000256" key="5">
    <source>
        <dbReference type="ARBA" id="ARBA00023027"/>
    </source>
</evidence>
<dbReference type="GO" id="GO:0005524">
    <property type="term" value="F:ATP binding"/>
    <property type="evidence" value="ECO:0007669"/>
    <property type="project" value="UniProtKB-KW"/>
</dbReference>
<dbReference type="Gene3D" id="3.40.50.620">
    <property type="entry name" value="HUPs"/>
    <property type="match status" value="1"/>
</dbReference>
<keyword evidence="3" id="KW-0547">Nucleotide-binding</keyword>
<keyword evidence="2" id="KW-0436">Ligase</keyword>
<dbReference type="InterPro" id="IPR003694">
    <property type="entry name" value="NAD_synthase"/>
</dbReference>
<dbReference type="PANTHER" id="PTHR23090:SF9">
    <property type="entry name" value="GLUTAMINE-DEPENDENT NAD(+) SYNTHETASE"/>
    <property type="match status" value="1"/>
</dbReference>
<feature type="domain" description="NAD/GMP synthase" evidence="6">
    <location>
        <begin position="14"/>
        <end position="269"/>
    </location>
</feature>
<dbReference type="SUPFAM" id="SSF52402">
    <property type="entry name" value="Adenine nucleotide alpha hydrolases-like"/>
    <property type="match status" value="1"/>
</dbReference>
<dbReference type="EMBL" id="LAZR01032823">
    <property type="protein sequence ID" value="KKL49819.1"/>
    <property type="molecule type" value="Genomic_DNA"/>
</dbReference>
<comment type="pathway">
    <text evidence="1">Cofactor biosynthesis; NAD(+) biosynthesis.</text>
</comment>
<dbReference type="GO" id="GO:0009435">
    <property type="term" value="P:NAD+ biosynthetic process"/>
    <property type="evidence" value="ECO:0007669"/>
    <property type="project" value="UniProtKB-UniPathway"/>
</dbReference>
<evidence type="ECO:0000256" key="3">
    <source>
        <dbReference type="ARBA" id="ARBA00022741"/>
    </source>
</evidence>
<dbReference type="InterPro" id="IPR022310">
    <property type="entry name" value="NAD/GMP_synthase"/>
</dbReference>
<dbReference type="NCBIfam" id="TIGR00552">
    <property type="entry name" value="nadE"/>
    <property type="match status" value="1"/>
</dbReference>
<evidence type="ECO:0000256" key="2">
    <source>
        <dbReference type="ARBA" id="ARBA00022598"/>
    </source>
</evidence>
<evidence type="ECO:0000256" key="4">
    <source>
        <dbReference type="ARBA" id="ARBA00022840"/>
    </source>
</evidence>
<evidence type="ECO:0000259" key="6">
    <source>
        <dbReference type="Pfam" id="PF02540"/>
    </source>
</evidence>
<dbReference type="Pfam" id="PF02540">
    <property type="entry name" value="NAD_synthase"/>
    <property type="match status" value="1"/>
</dbReference>
<reference evidence="7" key="1">
    <citation type="journal article" date="2015" name="Nature">
        <title>Complex archaea that bridge the gap between prokaryotes and eukaryotes.</title>
        <authorList>
            <person name="Spang A."/>
            <person name="Saw J.H."/>
            <person name="Jorgensen S.L."/>
            <person name="Zaremba-Niedzwiedzka K."/>
            <person name="Martijn J."/>
            <person name="Lind A.E."/>
            <person name="van Eijk R."/>
            <person name="Schleper C."/>
            <person name="Guy L."/>
            <person name="Ettema T.J."/>
        </authorList>
    </citation>
    <scope>NUCLEOTIDE SEQUENCE</scope>
</reference>